<name>A0ABQ8PXD7_9AGAR</name>
<sequence>MLKLNFPFCRTSTHNKSGGGSKLVSLLGFELFLCLWERVWALGSAGGLCLCTWLPLPWSVTPHGVPVLSTCCSCAFHMLSCAFHMLLSSRTLS</sequence>
<gene>
    <name evidence="1" type="ORF">F5050DRAFT_1317427</name>
</gene>
<comment type="caution">
    <text evidence="1">The sequence shown here is derived from an EMBL/GenBank/DDBJ whole genome shotgun (WGS) entry which is preliminary data.</text>
</comment>
<accession>A0ABQ8PXD7</accession>
<dbReference type="Proteomes" id="UP001163828">
    <property type="component" value="Unassembled WGS sequence"/>
</dbReference>
<evidence type="ECO:0000313" key="2">
    <source>
        <dbReference type="Proteomes" id="UP001163828"/>
    </source>
</evidence>
<protein>
    <submittedName>
        <fullName evidence="1">Uncharacterized protein</fullName>
    </submittedName>
</protein>
<dbReference type="EMBL" id="MU791187">
    <property type="protein sequence ID" value="KAJ3991090.1"/>
    <property type="molecule type" value="Genomic_DNA"/>
</dbReference>
<evidence type="ECO:0000313" key="1">
    <source>
        <dbReference type="EMBL" id="KAJ3991090.1"/>
    </source>
</evidence>
<reference evidence="1" key="1">
    <citation type="submission" date="2022-08" db="EMBL/GenBank/DDBJ databases">
        <authorList>
            <consortium name="DOE Joint Genome Institute"/>
            <person name="Min B."/>
            <person name="Riley R."/>
            <person name="Sierra-Patev S."/>
            <person name="Naranjo-Ortiz M."/>
            <person name="Looney B."/>
            <person name="Konkel Z."/>
            <person name="Slot J.C."/>
            <person name="Sakamoto Y."/>
            <person name="Steenwyk J.L."/>
            <person name="Rokas A."/>
            <person name="Carro J."/>
            <person name="Camarero S."/>
            <person name="Ferreira P."/>
            <person name="Molpeceres G."/>
            <person name="Ruiz-Duenas F.J."/>
            <person name="Serrano A."/>
            <person name="Henrissat B."/>
            <person name="Drula E."/>
            <person name="Hughes K.W."/>
            <person name="Mata J.L."/>
            <person name="Ishikawa N.K."/>
            <person name="Vargas-Isla R."/>
            <person name="Ushijima S."/>
            <person name="Smith C.A."/>
            <person name="Ahrendt S."/>
            <person name="Andreopoulos W."/>
            <person name="He G."/>
            <person name="Labutti K."/>
            <person name="Lipzen A."/>
            <person name="Ng V."/>
            <person name="Sandor L."/>
            <person name="Barry K."/>
            <person name="Martinez A.T."/>
            <person name="Xiao Y."/>
            <person name="Gibbons J.G."/>
            <person name="Terashima K."/>
            <person name="Hibbett D.S."/>
            <person name="Grigoriev I.V."/>
        </authorList>
    </citation>
    <scope>NUCLEOTIDE SEQUENCE</scope>
    <source>
        <strain evidence="1">TFB10827</strain>
    </source>
</reference>
<proteinExistence type="predicted"/>
<keyword evidence="2" id="KW-1185">Reference proteome</keyword>
<organism evidence="1 2">
    <name type="scientific">Lentinula boryana</name>
    <dbReference type="NCBI Taxonomy" id="40481"/>
    <lineage>
        <taxon>Eukaryota</taxon>
        <taxon>Fungi</taxon>
        <taxon>Dikarya</taxon>
        <taxon>Basidiomycota</taxon>
        <taxon>Agaricomycotina</taxon>
        <taxon>Agaricomycetes</taxon>
        <taxon>Agaricomycetidae</taxon>
        <taxon>Agaricales</taxon>
        <taxon>Marasmiineae</taxon>
        <taxon>Omphalotaceae</taxon>
        <taxon>Lentinula</taxon>
    </lineage>
</organism>